<keyword evidence="1" id="KW-1133">Transmembrane helix</keyword>
<organism evidence="2 3">
    <name type="scientific">Candidatus Accumulibacter adjunctus</name>
    <dbReference type="NCBI Taxonomy" id="1454001"/>
    <lineage>
        <taxon>Bacteria</taxon>
        <taxon>Pseudomonadati</taxon>
        <taxon>Pseudomonadota</taxon>
        <taxon>Betaproteobacteria</taxon>
        <taxon>Candidatus Accumulibacter</taxon>
    </lineage>
</organism>
<reference evidence="2" key="1">
    <citation type="submission" date="2014-02" db="EMBL/GenBank/DDBJ databases">
        <title>Expanding our view of genomic diversity in Candidatus Accumulibacter clades.</title>
        <authorList>
            <person name="Skennerton C.T."/>
            <person name="Barr J.J."/>
            <person name="Slater F.R."/>
            <person name="Bond P.L."/>
            <person name="Tyson G.W."/>
        </authorList>
    </citation>
    <scope>NUCLEOTIDE SEQUENCE [LARGE SCALE GENOMIC DNA]</scope>
</reference>
<comment type="caution">
    <text evidence="2">The sequence shown here is derived from an EMBL/GenBank/DDBJ whole genome shotgun (WGS) entry which is preliminary data.</text>
</comment>
<proteinExistence type="predicted"/>
<feature type="transmembrane region" description="Helical" evidence="1">
    <location>
        <begin position="50"/>
        <end position="69"/>
    </location>
</feature>
<keyword evidence="1" id="KW-0472">Membrane</keyword>
<evidence type="ECO:0000313" key="3">
    <source>
        <dbReference type="Proteomes" id="UP000020218"/>
    </source>
</evidence>
<protein>
    <submittedName>
        <fullName evidence="2">Uncharacterized protein</fullName>
    </submittedName>
</protein>
<accession>A0A011NVJ6</accession>
<dbReference type="AlphaFoldDB" id="A0A011NVJ6"/>
<dbReference type="Proteomes" id="UP000020218">
    <property type="component" value="Unassembled WGS sequence"/>
</dbReference>
<feature type="transmembrane region" description="Helical" evidence="1">
    <location>
        <begin position="81"/>
        <end position="102"/>
    </location>
</feature>
<keyword evidence="1" id="KW-0812">Transmembrane</keyword>
<sequence length="105" mass="11045">MEKWITRGAAALCAAGSIALLWTFGMFVAVPWREGRMLALNAIELQVLGVPLFGGLAVAWGALHILAIADRASSPRLYRTLTLALLAALLLAVSAGASWTSARIA</sequence>
<feature type="transmembrane region" description="Helical" evidence="1">
    <location>
        <begin position="9"/>
        <end position="30"/>
    </location>
</feature>
<gene>
    <name evidence="2" type="ORF">AW08_00924</name>
</gene>
<dbReference type="STRING" id="1454001.AW08_00924"/>
<dbReference type="EMBL" id="JFAX01000004">
    <property type="protein sequence ID" value="EXI68612.1"/>
    <property type="molecule type" value="Genomic_DNA"/>
</dbReference>
<keyword evidence="3" id="KW-1185">Reference proteome</keyword>
<evidence type="ECO:0000256" key="1">
    <source>
        <dbReference type="SAM" id="Phobius"/>
    </source>
</evidence>
<dbReference type="PATRIC" id="fig|1454001.3.peg.1064"/>
<evidence type="ECO:0000313" key="2">
    <source>
        <dbReference type="EMBL" id="EXI68612.1"/>
    </source>
</evidence>
<name>A0A011NVJ6_9PROT</name>